<accession>A0A0E0DZ15</accession>
<dbReference type="Gramene" id="OMERI06G08940.1">
    <property type="protein sequence ID" value="OMERI06G08940.1"/>
    <property type="gene ID" value="OMERI06G08940"/>
</dbReference>
<feature type="compositionally biased region" description="Basic and acidic residues" evidence="1">
    <location>
        <begin position="79"/>
        <end position="90"/>
    </location>
</feature>
<dbReference type="AlphaFoldDB" id="A0A0E0DZ15"/>
<dbReference type="HOGENOM" id="CLU_171383_0_0_1"/>
<name>A0A0E0DZ15_9ORYZ</name>
<feature type="region of interest" description="Disordered" evidence="1">
    <location>
        <begin position="75"/>
        <end position="113"/>
    </location>
</feature>
<proteinExistence type="predicted"/>
<organism evidence="2">
    <name type="scientific">Oryza meridionalis</name>
    <dbReference type="NCBI Taxonomy" id="40149"/>
    <lineage>
        <taxon>Eukaryota</taxon>
        <taxon>Viridiplantae</taxon>
        <taxon>Streptophyta</taxon>
        <taxon>Embryophyta</taxon>
        <taxon>Tracheophyta</taxon>
        <taxon>Spermatophyta</taxon>
        <taxon>Magnoliopsida</taxon>
        <taxon>Liliopsida</taxon>
        <taxon>Poales</taxon>
        <taxon>Poaceae</taxon>
        <taxon>BOP clade</taxon>
        <taxon>Oryzoideae</taxon>
        <taxon>Oryzeae</taxon>
        <taxon>Oryzinae</taxon>
        <taxon>Oryza</taxon>
    </lineage>
</organism>
<keyword evidence="3" id="KW-1185">Reference proteome</keyword>
<evidence type="ECO:0000256" key="1">
    <source>
        <dbReference type="SAM" id="MobiDB-lite"/>
    </source>
</evidence>
<evidence type="ECO:0000313" key="2">
    <source>
        <dbReference type="EnsemblPlants" id="OMERI06G08940.1"/>
    </source>
</evidence>
<dbReference type="Proteomes" id="UP000008021">
    <property type="component" value="Chromosome 6"/>
</dbReference>
<reference evidence="2" key="2">
    <citation type="submission" date="2018-05" db="EMBL/GenBank/DDBJ databases">
        <title>OmerRS3 (Oryza meridionalis Reference Sequence Version 3).</title>
        <authorList>
            <person name="Zhang J."/>
            <person name="Kudrna D."/>
            <person name="Lee S."/>
            <person name="Talag J."/>
            <person name="Welchert J."/>
            <person name="Wing R.A."/>
        </authorList>
    </citation>
    <scope>NUCLEOTIDE SEQUENCE [LARGE SCALE GENOMIC DNA]</scope>
    <source>
        <strain evidence="2">cv. OR44</strain>
    </source>
</reference>
<evidence type="ECO:0000313" key="3">
    <source>
        <dbReference type="Proteomes" id="UP000008021"/>
    </source>
</evidence>
<reference evidence="2" key="1">
    <citation type="submission" date="2015-04" db="UniProtKB">
        <authorList>
            <consortium name="EnsemblPlants"/>
        </authorList>
    </citation>
    <scope>IDENTIFICATION</scope>
</reference>
<sequence length="113" mass="12500">MAILAFGNTALGCKACARPRGIAAPRTTGRFPNSNSQPGFEVHPWASTVWRIMDGVNGATQARVEFRVQTSQVHFTRSVQEKQRTVEKQRNRVPTPPSGIKTSSVVEDYKSQE</sequence>
<protein>
    <submittedName>
        <fullName evidence="2">Uncharacterized protein</fullName>
    </submittedName>
</protein>
<dbReference type="EnsemblPlants" id="OMERI06G08940.1">
    <property type="protein sequence ID" value="OMERI06G08940.1"/>
    <property type="gene ID" value="OMERI06G08940"/>
</dbReference>